<dbReference type="InterPro" id="IPR025407">
    <property type="entry name" value="DUF4133"/>
</dbReference>
<accession>A0A8J3DDW1</accession>
<evidence type="ECO:0000256" key="1">
    <source>
        <dbReference type="SAM" id="Phobius"/>
    </source>
</evidence>
<keyword evidence="1" id="KW-1133">Transmembrane helix</keyword>
<reference evidence="2 3" key="1">
    <citation type="journal article" date="2014" name="Int. J. Syst. Evol. Microbiol.">
        <title>Complete genome sequence of Corynebacterium casei LMG S-19264T (=DSM 44701T), isolated from a smear-ripened cheese.</title>
        <authorList>
            <consortium name="US DOE Joint Genome Institute (JGI-PGF)"/>
            <person name="Walter F."/>
            <person name="Albersmeier A."/>
            <person name="Kalinowski J."/>
            <person name="Ruckert C."/>
        </authorList>
    </citation>
    <scope>NUCLEOTIDE SEQUENCE [LARGE SCALE GENOMIC DNA]</scope>
    <source>
        <strain evidence="2 3">KCTC 12866</strain>
    </source>
</reference>
<proteinExistence type="predicted"/>
<protein>
    <recommendedName>
        <fullName evidence="4">DUF4133 domain-containing protein</fullName>
    </recommendedName>
</protein>
<organism evidence="2 3">
    <name type="scientific">Persicitalea jodogahamensis</name>
    <dbReference type="NCBI Taxonomy" id="402147"/>
    <lineage>
        <taxon>Bacteria</taxon>
        <taxon>Pseudomonadati</taxon>
        <taxon>Bacteroidota</taxon>
        <taxon>Cytophagia</taxon>
        <taxon>Cytophagales</taxon>
        <taxon>Spirosomataceae</taxon>
        <taxon>Persicitalea</taxon>
    </lineage>
</organism>
<feature type="transmembrane region" description="Helical" evidence="1">
    <location>
        <begin position="48"/>
        <end position="65"/>
    </location>
</feature>
<evidence type="ECO:0000313" key="3">
    <source>
        <dbReference type="Proteomes" id="UP000598271"/>
    </source>
</evidence>
<gene>
    <name evidence="2" type="ORF">GCM10007390_49050</name>
</gene>
<dbReference type="Proteomes" id="UP000598271">
    <property type="component" value="Unassembled WGS sequence"/>
</dbReference>
<dbReference type="EMBL" id="BMXF01000008">
    <property type="protein sequence ID" value="GHB87381.1"/>
    <property type="molecule type" value="Genomic_DNA"/>
</dbReference>
<sequence length="103" mass="11544">MINQVTKGVDDDIEFKGFKGRYFYQLAGAVLGLLMLIFLLYATGVSSILLLVFAGIALLCAYAYIKFQMDRNGKYGHIHSQHDAPTNIIINAPFYKLIPKGRK</sequence>
<evidence type="ECO:0008006" key="4">
    <source>
        <dbReference type="Google" id="ProtNLM"/>
    </source>
</evidence>
<dbReference type="AlphaFoldDB" id="A0A8J3DDW1"/>
<dbReference type="Pfam" id="PF13571">
    <property type="entry name" value="DUF4133"/>
    <property type="match status" value="1"/>
</dbReference>
<comment type="caution">
    <text evidence="2">The sequence shown here is derived from an EMBL/GenBank/DDBJ whole genome shotgun (WGS) entry which is preliminary data.</text>
</comment>
<name>A0A8J3DDW1_9BACT</name>
<feature type="transmembrane region" description="Helical" evidence="1">
    <location>
        <begin position="22"/>
        <end position="42"/>
    </location>
</feature>
<keyword evidence="1" id="KW-0472">Membrane</keyword>
<keyword evidence="3" id="KW-1185">Reference proteome</keyword>
<dbReference type="RefSeq" id="WP_189568620.1">
    <property type="nucleotide sequence ID" value="NZ_BMXF01000008.1"/>
</dbReference>
<keyword evidence="1" id="KW-0812">Transmembrane</keyword>
<evidence type="ECO:0000313" key="2">
    <source>
        <dbReference type="EMBL" id="GHB87381.1"/>
    </source>
</evidence>